<dbReference type="Pfam" id="PF19035">
    <property type="entry name" value="TSP1_CCN"/>
    <property type="match status" value="1"/>
</dbReference>
<dbReference type="Gene3D" id="2.60.40.10">
    <property type="entry name" value="Immunoglobulins"/>
    <property type="match status" value="1"/>
</dbReference>
<feature type="region of interest" description="Disordered" evidence="1">
    <location>
        <begin position="671"/>
        <end position="837"/>
    </location>
</feature>
<dbReference type="InterPro" id="IPR013783">
    <property type="entry name" value="Ig-like_fold"/>
</dbReference>
<evidence type="ECO:0000313" key="6">
    <source>
        <dbReference type="Proteomes" id="UP000838412"/>
    </source>
</evidence>
<dbReference type="InterPro" id="IPR001791">
    <property type="entry name" value="Laminin_G"/>
</dbReference>
<feature type="compositionally biased region" description="Polar residues" evidence="1">
    <location>
        <begin position="786"/>
        <end position="813"/>
    </location>
</feature>
<name>A0A8K0F0V9_BRALA</name>
<gene>
    <name evidence="5" type="primary">COL6A5</name>
    <name evidence="5" type="ORF">BLAG_LOCUS25120</name>
</gene>
<evidence type="ECO:0000259" key="4">
    <source>
        <dbReference type="PROSITE" id="PS50835"/>
    </source>
</evidence>
<organism evidence="5 6">
    <name type="scientific">Branchiostoma lanceolatum</name>
    <name type="common">Common lancelet</name>
    <name type="synonym">Amphioxus lanceolatum</name>
    <dbReference type="NCBI Taxonomy" id="7740"/>
    <lineage>
        <taxon>Eukaryota</taxon>
        <taxon>Metazoa</taxon>
        <taxon>Chordata</taxon>
        <taxon>Cephalochordata</taxon>
        <taxon>Leptocardii</taxon>
        <taxon>Amphioxiformes</taxon>
        <taxon>Branchiostomatidae</taxon>
        <taxon>Branchiostoma</taxon>
    </lineage>
</organism>
<keyword evidence="3" id="KW-0732">Signal</keyword>
<feature type="compositionally biased region" description="Pro residues" evidence="1">
    <location>
        <begin position="857"/>
        <end position="1196"/>
    </location>
</feature>
<dbReference type="GO" id="GO:0030020">
    <property type="term" value="F:extracellular matrix structural constituent conferring tensile strength"/>
    <property type="evidence" value="ECO:0007669"/>
    <property type="project" value="TreeGrafter"/>
</dbReference>
<dbReference type="EMBL" id="OV696694">
    <property type="protein sequence ID" value="CAH1273940.1"/>
    <property type="molecule type" value="Genomic_DNA"/>
</dbReference>
<dbReference type="GO" id="GO:0005615">
    <property type="term" value="C:extracellular space"/>
    <property type="evidence" value="ECO:0007669"/>
    <property type="project" value="TreeGrafter"/>
</dbReference>
<dbReference type="Proteomes" id="UP000838412">
    <property type="component" value="Chromosome 9"/>
</dbReference>
<dbReference type="InterPro" id="IPR007110">
    <property type="entry name" value="Ig-like_dom"/>
</dbReference>
<feature type="domain" description="Ig-like" evidence="4">
    <location>
        <begin position="429"/>
        <end position="522"/>
    </location>
</feature>
<dbReference type="InterPro" id="IPR013320">
    <property type="entry name" value="ConA-like_dom_sf"/>
</dbReference>
<dbReference type="OrthoDB" id="10047928at2759"/>
<keyword evidence="6" id="KW-1185">Reference proteome</keyword>
<sequence length="1196" mass="125818">MSLKVKFIVMFGTIMTLVTTAYTNAVVRVEEDHDWSDCSKPCGVGFRARMGQCTYTNPTLCDVIPASKVCFWSPCKVLEEVLHIPMDSVVTYHMPTNAPIILRVYLRFSCFHNSRHPLPLFGTAEKNAGRYVTLKWLSGILELEFDIGTGPLKIESSILQKDEWHSVLFTVEPTQVTMRVDHALTTFKEEVQHTRSDIRLRHDGYFWLGGRYGRKQMSQTDSECYIAMVMLNGELYDIEAGSGKTKTSPVATKGVEIVHDTNGVGFAVFQGDQILPLGAIKARSQDRDILLKVILCAKLLGTHGLLFAAADSRLASVVLLSYRDDTFEANVQFRGRTARIDALSQLDHGNLVIAIELFVTKEYLVIRTPKAMFHTEHRMHLSSADLAFLTEVYVGGTLVESGLPDDIANRGKFVGEVYEVWVNDKHYTPTTTDFADVKALTYPVDVKVLEKSLGDQFVLTCHDDKKALDISMDDRTWKHDGQEIRNTKHVYLTNTRALESETIYSHLHFTNFSREESGLYSCEGQLAGVDIPQKVVLLKVQMPSNWASMYDHRDMMYLIIFLVIVSGAILVGLVVCLIWCSCQSRWKRRRRLPSIPPNLPKGVKRATFKKTMNELRSKLKTINRTRRESRINELEENERLIPSDVPEGDQKFAEFEDVEWGESRVGSLSKVREIPDGAPISPPSSPVVTIKKTDSKSLPTDTKEDSKRPSLGTTETTSLVLAASSPSKDIDGSRERNDFSVTKGETTKTKADSERRMSVLMSPAPFHRPTVDSSNIISSVEKPSRLEQSSRTSTNIKLPNSFKSNLSSGSKVSKLSIGESETALMPRLSLSDSTRLSIERVTASRYSLLSTDGISPGPAPAKPPPAAGPPPPKGPPGPPPTAPSPKGPPVPPPAAGPPSATGPPPPKGPPEPTPGPPGPPPKGPPVPPPATAPAGPPPKGPPGPPTGPGPPGPPPKGPPGPPPKGPPGPPPGPVPQGPPPKGPPGPPPGPGPPGPPPGPGPPGSPPKGPPGPPAGPPGPAPGPPGPTPGPPGPPPKGPPGPTPGPPGPSPKGPPGPPAGPPGPAPGPPGPTPGPPGPPPKGPPGPPSGPGPPGPPPGPGPPVPPPKGPPGPPPGPDPPGPPPKGPPGPPPGPGPPVPPPKGPPGPPPGPGPPGPPPKGPPGPPPGPGPPGPPPGPGPPGPPAPGPPGPPPPPPLPP</sequence>
<keyword evidence="2" id="KW-0812">Transmembrane</keyword>
<accession>A0A8K0F0V9</accession>
<feature type="compositionally biased region" description="Basic and acidic residues" evidence="1">
    <location>
        <begin position="728"/>
        <end position="738"/>
    </location>
</feature>
<dbReference type="GO" id="GO:0007165">
    <property type="term" value="P:signal transduction"/>
    <property type="evidence" value="ECO:0007669"/>
    <property type="project" value="InterPro"/>
</dbReference>
<dbReference type="PROSITE" id="PS50835">
    <property type="entry name" value="IG_LIKE"/>
    <property type="match status" value="1"/>
</dbReference>
<proteinExistence type="predicted"/>
<dbReference type="SUPFAM" id="SSF82895">
    <property type="entry name" value="TSP-1 type 1 repeat"/>
    <property type="match status" value="1"/>
</dbReference>
<dbReference type="SUPFAM" id="SSF49899">
    <property type="entry name" value="Concanavalin A-like lectins/glucanases"/>
    <property type="match status" value="1"/>
</dbReference>
<feature type="chain" id="PRO_5035446890" evidence="3">
    <location>
        <begin position="21"/>
        <end position="1196"/>
    </location>
</feature>
<evidence type="ECO:0000256" key="3">
    <source>
        <dbReference type="SAM" id="SignalP"/>
    </source>
</evidence>
<dbReference type="AlphaFoldDB" id="A0A8K0F0V9"/>
<feature type="signal peptide" evidence="3">
    <location>
        <begin position="1"/>
        <end position="20"/>
    </location>
</feature>
<protein>
    <submittedName>
        <fullName evidence="5">COL6A5 protein</fullName>
    </submittedName>
</protein>
<dbReference type="SUPFAM" id="SSF48726">
    <property type="entry name" value="Immunoglobulin"/>
    <property type="match status" value="1"/>
</dbReference>
<evidence type="ECO:0000313" key="5">
    <source>
        <dbReference type="EMBL" id="CAH1273940.1"/>
    </source>
</evidence>
<dbReference type="GO" id="GO:0030198">
    <property type="term" value="P:extracellular matrix organization"/>
    <property type="evidence" value="ECO:0007669"/>
    <property type="project" value="TreeGrafter"/>
</dbReference>
<dbReference type="PANTHER" id="PTHR24023">
    <property type="entry name" value="COLLAGEN ALPHA"/>
    <property type="match status" value="1"/>
</dbReference>
<dbReference type="GO" id="GO:0031012">
    <property type="term" value="C:extracellular matrix"/>
    <property type="evidence" value="ECO:0007669"/>
    <property type="project" value="TreeGrafter"/>
</dbReference>
<dbReference type="InterPro" id="IPR036179">
    <property type="entry name" value="Ig-like_dom_sf"/>
</dbReference>
<evidence type="ECO:0000256" key="2">
    <source>
        <dbReference type="SAM" id="Phobius"/>
    </source>
</evidence>
<reference evidence="5" key="1">
    <citation type="submission" date="2022-01" db="EMBL/GenBank/DDBJ databases">
        <authorList>
            <person name="Braso-Vives M."/>
        </authorList>
    </citation>
    <scope>NUCLEOTIDE SEQUENCE</scope>
</reference>
<feature type="compositionally biased region" description="Basic and acidic residues" evidence="1">
    <location>
        <begin position="691"/>
        <end position="708"/>
    </location>
</feature>
<feature type="transmembrane region" description="Helical" evidence="2">
    <location>
        <begin position="555"/>
        <end position="580"/>
    </location>
</feature>
<dbReference type="InterPro" id="IPR036383">
    <property type="entry name" value="TSP1_rpt_sf"/>
</dbReference>
<dbReference type="PRINTS" id="PR01217">
    <property type="entry name" value="PRICHEXTENSN"/>
</dbReference>
<dbReference type="InterPro" id="IPR050149">
    <property type="entry name" value="Collagen_superfamily"/>
</dbReference>
<dbReference type="Gene3D" id="2.60.120.200">
    <property type="match status" value="1"/>
</dbReference>
<keyword evidence="2" id="KW-0472">Membrane</keyword>
<dbReference type="Pfam" id="PF02210">
    <property type="entry name" value="Laminin_G_2"/>
    <property type="match status" value="1"/>
</dbReference>
<keyword evidence="2" id="KW-1133">Transmembrane helix</keyword>
<feature type="region of interest" description="Disordered" evidence="1">
    <location>
        <begin position="849"/>
        <end position="1196"/>
    </location>
</feature>
<dbReference type="PANTHER" id="PTHR24023:SF1112">
    <property type="entry name" value="COL_CUTICLE_N DOMAIN-CONTAINING PROTEIN-RELATED"/>
    <property type="match status" value="1"/>
</dbReference>
<feature type="compositionally biased region" description="Polar residues" evidence="1">
    <location>
        <begin position="711"/>
        <end position="727"/>
    </location>
</feature>
<feature type="compositionally biased region" description="Basic and acidic residues" evidence="1">
    <location>
        <begin position="745"/>
        <end position="757"/>
    </location>
</feature>
<dbReference type="InterPro" id="IPR043973">
    <property type="entry name" value="TSP1_CCN"/>
</dbReference>
<evidence type="ECO:0000256" key="1">
    <source>
        <dbReference type="SAM" id="MobiDB-lite"/>
    </source>
</evidence>